<dbReference type="Proteomes" id="UP000809431">
    <property type="component" value="Unassembled WGS sequence"/>
</dbReference>
<reference evidence="9 10" key="1">
    <citation type="submission" date="2021-01" db="EMBL/GenBank/DDBJ databases">
        <title>Draft Genome Sequence and Polyhydroxyalkanoate Biosynthetic Potential of Jeongeupia naejangsanensis Type Strain DSM 24253.</title>
        <authorList>
            <person name="Turrini P."/>
            <person name="Artuso I."/>
            <person name="Lugli G.A."/>
            <person name="Frangipani E."/>
            <person name="Ventura M."/>
            <person name="Visca P."/>
        </authorList>
    </citation>
    <scope>NUCLEOTIDE SEQUENCE [LARGE SCALE GENOMIC DNA]</scope>
    <source>
        <strain evidence="9 10">DSM 24253</strain>
    </source>
</reference>
<dbReference type="GO" id="GO:0008237">
    <property type="term" value="F:metallopeptidase activity"/>
    <property type="evidence" value="ECO:0007669"/>
    <property type="project" value="UniProtKB-KW"/>
</dbReference>
<keyword evidence="4 6" id="KW-0862">Zinc</keyword>
<dbReference type="EMBL" id="JAESND010000009">
    <property type="protein sequence ID" value="MBM3117340.1"/>
    <property type="molecule type" value="Genomic_DNA"/>
</dbReference>
<feature type="domain" description="Peptidase M48" evidence="8">
    <location>
        <begin position="86"/>
        <end position="268"/>
    </location>
</feature>
<gene>
    <name evidence="9" type="ORF">JMJ54_16005</name>
</gene>
<evidence type="ECO:0000256" key="5">
    <source>
        <dbReference type="ARBA" id="ARBA00023049"/>
    </source>
</evidence>
<dbReference type="Gene3D" id="3.30.2010.10">
    <property type="entry name" value="Metalloproteases ('zincins'), catalytic domain"/>
    <property type="match status" value="1"/>
</dbReference>
<keyword evidence="5 6" id="KW-0482">Metalloprotease</keyword>
<evidence type="ECO:0000256" key="3">
    <source>
        <dbReference type="ARBA" id="ARBA00022801"/>
    </source>
</evidence>
<organism evidence="9 10">
    <name type="scientific">Jeongeupia naejangsanensis</name>
    <dbReference type="NCBI Taxonomy" id="613195"/>
    <lineage>
        <taxon>Bacteria</taxon>
        <taxon>Pseudomonadati</taxon>
        <taxon>Pseudomonadota</taxon>
        <taxon>Betaproteobacteria</taxon>
        <taxon>Neisseriales</taxon>
        <taxon>Chitinibacteraceae</taxon>
        <taxon>Jeongeupia</taxon>
    </lineage>
</organism>
<protein>
    <submittedName>
        <fullName evidence="9">M48 family metalloprotease</fullName>
    </submittedName>
</protein>
<accession>A0ABS2BPK7</accession>
<evidence type="ECO:0000259" key="8">
    <source>
        <dbReference type="Pfam" id="PF01435"/>
    </source>
</evidence>
<comment type="similarity">
    <text evidence="6">Belongs to the peptidase M48 family.</text>
</comment>
<dbReference type="PANTHER" id="PTHR22726">
    <property type="entry name" value="METALLOENDOPEPTIDASE OMA1"/>
    <property type="match status" value="1"/>
</dbReference>
<comment type="caution">
    <text evidence="9">The sequence shown here is derived from an EMBL/GenBank/DDBJ whole genome shotgun (WGS) entry which is preliminary data.</text>
</comment>
<feature type="signal peptide" evidence="7">
    <location>
        <begin position="1"/>
        <end position="23"/>
    </location>
</feature>
<evidence type="ECO:0000256" key="1">
    <source>
        <dbReference type="ARBA" id="ARBA00022670"/>
    </source>
</evidence>
<keyword evidence="10" id="KW-1185">Reference proteome</keyword>
<keyword evidence="1 6" id="KW-0645">Protease</keyword>
<keyword evidence="7" id="KW-0732">Signal</keyword>
<evidence type="ECO:0000313" key="10">
    <source>
        <dbReference type="Proteomes" id="UP000809431"/>
    </source>
</evidence>
<proteinExistence type="inferred from homology"/>
<evidence type="ECO:0000256" key="7">
    <source>
        <dbReference type="SAM" id="SignalP"/>
    </source>
</evidence>
<evidence type="ECO:0000256" key="2">
    <source>
        <dbReference type="ARBA" id="ARBA00022723"/>
    </source>
</evidence>
<keyword evidence="3 6" id="KW-0378">Hydrolase</keyword>
<comment type="cofactor">
    <cofactor evidence="6">
        <name>Zn(2+)</name>
        <dbReference type="ChEBI" id="CHEBI:29105"/>
    </cofactor>
    <text evidence="6">Binds 1 zinc ion per subunit.</text>
</comment>
<dbReference type="InterPro" id="IPR001915">
    <property type="entry name" value="Peptidase_M48"/>
</dbReference>
<keyword evidence="2" id="KW-0479">Metal-binding</keyword>
<feature type="chain" id="PRO_5046152302" evidence="7">
    <location>
        <begin position="24"/>
        <end position="294"/>
    </location>
</feature>
<evidence type="ECO:0000256" key="6">
    <source>
        <dbReference type="RuleBase" id="RU003983"/>
    </source>
</evidence>
<dbReference type="Pfam" id="PF01435">
    <property type="entry name" value="Peptidase_M48"/>
    <property type="match status" value="1"/>
</dbReference>
<dbReference type="InterPro" id="IPR051156">
    <property type="entry name" value="Mito/Outer_Membr_Metalloprot"/>
</dbReference>
<name>A0ABS2BPK7_9NEIS</name>
<dbReference type="PANTHER" id="PTHR22726:SF1">
    <property type="entry name" value="METALLOENDOPEPTIDASE OMA1, MITOCHONDRIAL"/>
    <property type="match status" value="1"/>
</dbReference>
<evidence type="ECO:0000313" key="9">
    <source>
        <dbReference type="EMBL" id="MBM3117340.1"/>
    </source>
</evidence>
<evidence type="ECO:0000256" key="4">
    <source>
        <dbReference type="ARBA" id="ARBA00022833"/>
    </source>
</evidence>
<sequence>MMHIRTTLAALALALPLVQPAQASSLSDFLGKAMENPDLVNSVVGAVQNTIDANRTIGPKEEKTLGDGMAANLLGAAPLVNNAGLQSYVNQVGRWVASQSEAPNLDWRFGVIDSPNVNSFATPGGVVLITRGLMDRLRNESELAGVLGHEITHVLRHHVTRAAQSGKGREAVANALQGVAQYKTDDARRQLGANVLSGVSEVYVRGLDKDDEFEADVTGMVLAARAGYNPYALVSVLQTLGEINPSDSSVQLMFSTHPSPQARLDYIDRNVGSKLEKYAGGVENTGRFRAATGR</sequence>